<dbReference type="AlphaFoldDB" id="A0A8H3FA41"/>
<keyword evidence="3" id="KW-1185">Reference proteome</keyword>
<evidence type="ECO:0000313" key="3">
    <source>
        <dbReference type="Proteomes" id="UP000664169"/>
    </source>
</evidence>
<sequence>MPSPTNETNGKVTETTSIAANETATKLDEAGDSRREEGLHTTTGSSNGASKLSKEEADQLYEERIEEEYAKREGGA</sequence>
<comment type="caution">
    <text evidence="2">The sequence shown here is derived from an EMBL/GenBank/DDBJ whole genome shotgun (WGS) entry which is preliminary data.</text>
</comment>
<organism evidence="2 3">
    <name type="scientific">Gomphillus americanus</name>
    <dbReference type="NCBI Taxonomy" id="1940652"/>
    <lineage>
        <taxon>Eukaryota</taxon>
        <taxon>Fungi</taxon>
        <taxon>Dikarya</taxon>
        <taxon>Ascomycota</taxon>
        <taxon>Pezizomycotina</taxon>
        <taxon>Lecanoromycetes</taxon>
        <taxon>OSLEUM clade</taxon>
        <taxon>Ostropomycetidae</taxon>
        <taxon>Ostropales</taxon>
        <taxon>Graphidaceae</taxon>
        <taxon>Gomphilloideae</taxon>
        <taxon>Gomphillus</taxon>
    </lineage>
</organism>
<proteinExistence type="predicted"/>
<accession>A0A8H3FA41</accession>
<feature type="compositionally biased region" description="Basic and acidic residues" evidence="1">
    <location>
        <begin position="25"/>
        <end position="39"/>
    </location>
</feature>
<feature type="compositionally biased region" description="Polar residues" evidence="1">
    <location>
        <begin position="40"/>
        <end position="50"/>
    </location>
</feature>
<dbReference type="EMBL" id="CAJPDQ010000015">
    <property type="protein sequence ID" value="CAF9919815.1"/>
    <property type="molecule type" value="Genomic_DNA"/>
</dbReference>
<evidence type="ECO:0000256" key="1">
    <source>
        <dbReference type="SAM" id="MobiDB-lite"/>
    </source>
</evidence>
<feature type="compositionally biased region" description="Basic and acidic residues" evidence="1">
    <location>
        <begin position="52"/>
        <end position="76"/>
    </location>
</feature>
<evidence type="ECO:0000313" key="2">
    <source>
        <dbReference type="EMBL" id="CAF9919815.1"/>
    </source>
</evidence>
<name>A0A8H3FA41_9LECA</name>
<dbReference type="Proteomes" id="UP000664169">
    <property type="component" value="Unassembled WGS sequence"/>
</dbReference>
<reference evidence="2" key="1">
    <citation type="submission" date="2021-03" db="EMBL/GenBank/DDBJ databases">
        <authorList>
            <person name="Tagirdzhanova G."/>
        </authorList>
    </citation>
    <scope>NUCLEOTIDE SEQUENCE</scope>
</reference>
<feature type="compositionally biased region" description="Polar residues" evidence="1">
    <location>
        <begin position="1"/>
        <end position="24"/>
    </location>
</feature>
<gene>
    <name evidence="2" type="ORF">GOMPHAMPRED_001879</name>
</gene>
<feature type="region of interest" description="Disordered" evidence="1">
    <location>
        <begin position="1"/>
        <end position="76"/>
    </location>
</feature>
<protein>
    <submittedName>
        <fullName evidence="2">Uncharacterized protein</fullName>
    </submittedName>
</protein>